<evidence type="ECO:0000313" key="4">
    <source>
        <dbReference type="Proteomes" id="UP000612352"/>
    </source>
</evidence>
<accession>A0ABS1BC42</accession>
<reference evidence="3 4" key="1">
    <citation type="submission" date="2020-12" db="EMBL/GenBank/DDBJ databases">
        <title>Brachybacterium sp. MASK1Z-5, whole genome shotgun sequence.</title>
        <authorList>
            <person name="Tuo L."/>
        </authorList>
    </citation>
    <scope>NUCLEOTIDE SEQUENCE [LARGE SCALE GENOMIC DNA]</scope>
    <source>
        <strain evidence="3 4">MASK1Z-5</strain>
    </source>
</reference>
<sequence length="258" mass="26905">MLGAIVRETCGLLVPLECPCGSEGRLLCEECAALLAAEARRVEAVCDAVQIVQDVRVRAGEDGAPAGVDHRALLPVMALGEYAGPLQDLVLAWKNGGRSHLVPLLAQGLAPAARALAEAAGEPDHGPDPVPDPLPAPVLVPVPSRLGSRVRRGEDHTAQLAAAISRRTGLPWEALRGRLGEGQEGRTARQRRRRHLAVRGGALSRTRREGAPVILVDDVVTTGATLRASAEALGRLGIGVVGAVVVASARLPATRTFP</sequence>
<dbReference type="SUPFAM" id="SSF53271">
    <property type="entry name" value="PRTase-like"/>
    <property type="match status" value="1"/>
</dbReference>
<dbReference type="PANTHER" id="PTHR47505:SF1">
    <property type="entry name" value="DNA UTILIZATION PROTEIN YHGH"/>
    <property type="match status" value="1"/>
</dbReference>
<dbReference type="InterPro" id="IPR000836">
    <property type="entry name" value="PRTase_dom"/>
</dbReference>
<proteinExistence type="inferred from homology"/>
<keyword evidence="4" id="KW-1185">Reference proteome</keyword>
<comment type="caution">
    <text evidence="3">The sequence shown here is derived from an EMBL/GenBank/DDBJ whole genome shotgun (WGS) entry which is preliminary data.</text>
</comment>
<dbReference type="Gene3D" id="3.40.50.2020">
    <property type="match status" value="1"/>
</dbReference>
<evidence type="ECO:0000259" key="2">
    <source>
        <dbReference type="Pfam" id="PF00156"/>
    </source>
</evidence>
<name>A0ABS1BC42_9MICO</name>
<protein>
    <submittedName>
        <fullName evidence="3">ComF family protein</fullName>
    </submittedName>
</protein>
<gene>
    <name evidence="3" type="ORF">I8D64_12380</name>
</gene>
<evidence type="ECO:0000256" key="1">
    <source>
        <dbReference type="ARBA" id="ARBA00008007"/>
    </source>
</evidence>
<dbReference type="Pfam" id="PF00156">
    <property type="entry name" value="Pribosyltran"/>
    <property type="match status" value="1"/>
</dbReference>
<evidence type="ECO:0000313" key="3">
    <source>
        <dbReference type="EMBL" id="MBK0332193.1"/>
    </source>
</evidence>
<dbReference type="Proteomes" id="UP000612352">
    <property type="component" value="Unassembled WGS sequence"/>
</dbReference>
<feature type="domain" description="Phosphoribosyltransferase" evidence="2">
    <location>
        <begin position="204"/>
        <end position="248"/>
    </location>
</feature>
<comment type="similarity">
    <text evidence="1">Belongs to the ComF/GntX family.</text>
</comment>
<dbReference type="InterPro" id="IPR051910">
    <property type="entry name" value="ComF/GntX_DNA_util-trans"/>
</dbReference>
<dbReference type="CDD" id="cd06223">
    <property type="entry name" value="PRTases_typeI"/>
    <property type="match status" value="1"/>
</dbReference>
<dbReference type="PANTHER" id="PTHR47505">
    <property type="entry name" value="DNA UTILIZATION PROTEIN YHGH"/>
    <property type="match status" value="1"/>
</dbReference>
<dbReference type="EMBL" id="JAEDAJ010000007">
    <property type="protein sequence ID" value="MBK0332193.1"/>
    <property type="molecule type" value="Genomic_DNA"/>
</dbReference>
<organism evidence="3 4">
    <name type="scientific">Brachybacterium halotolerans</name>
    <dbReference type="NCBI Taxonomy" id="2795215"/>
    <lineage>
        <taxon>Bacteria</taxon>
        <taxon>Bacillati</taxon>
        <taxon>Actinomycetota</taxon>
        <taxon>Actinomycetes</taxon>
        <taxon>Micrococcales</taxon>
        <taxon>Dermabacteraceae</taxon>
        <taxon>Brachybacterium</taxon>
    </lineage>
</organism>
<dbReference type="InterPro" id="IPR029057">
    <property type="entry name" value="PRTase-like"/>
</dbReference>